<keyword evidence="3" id="KW-0964">Secreted</keyword>
<dbReference type="Proteomes" id="UP001159405">
    <property type="component" value="Unassembled WGS sequence"/>
</dbReference>
<organism evidence="8 9">
    <name type="scientific">Porites lobata</name>
    <dbReference type="NCBI Taxonomy" id="104759"/>
    <lineage>
        <taxon>Eukaryota</taxon>
        <taxon>Metazoa</taxon>
        <taxon>Cnidaria</taxon>
        <taxon>Anthozoa</taxon>
        <taxon>Hexacorallia</taxon>
        <taxon>Scleractinia</taxon>
        <taxon>Fungiina</taxon>
        <taxon>Poritidae</taxon>
        <taxon>Porites</taxon>
    </lineage>
</organism>
<dbReference type="SUPFAM" id="SSF57440">
    <property type="entry name" value="Kringle-like"/>
    <property type="match status" value="4"/>
</dbReference>
<dbReference type="Pfam" id="PF00040">
    <property type="entry name" value="fn2"/>
    <property type="match status" value="4"/>
</dbReference>
<name>A0ABN8MUZ0_9CNID</name>
<feature type="non-terminal residue" evidence="8">
    <location>
        <position position="1"/>
    </location>
</feature>
<dbReference type="SMART" id="SM00059">
    <property type="entry name" value="FN2"/>
    <property type="match status" value="4"/>
</dbReference>
<feature type="domain" description="Fibronectin type-II" evidence="7">
    <location>
        <begin position="159"/>
        <end position="202"/>
    </location>
</feature>
<evidence type="ECO:0000256" key="3">
    <source>
        <dbReference type="ARBA" id="ARBA00022525"/>
    </source>
</evidence>
<keyword evidence="4" id="KW-0677">Repeat</keyword>
<comment type="caution">
    <text evidence="6">Lacks conserved residue(s) required for the propagation of feature annotation.</text>
</comment>
<evidence type="ECO:0000313" key="8">
    <source>
        <dbReference type="EMBL" id="CAH3032606.1"/>
    </source>
</evidence>
<evidence type="ECO:0000259" key="7">
    <source>
        <dbReference type="PROSITE" id="PS51092"/>
    </source>
</evidence>
<sequence length="202" mass="23545">QRTTSGKWCSIPFKYKHVTYKSCTTADWHRPWCSLDPVYKGRWGNCLTTTVCPQKTTSGKCCTIPFKYKAVTYNSCTYADYNRPWWSLDPVYKGRWRICLCFAKTTSGKCCSIPFKYKHVTYNSCTTADWHRPWCSLDPVYKGRWGNCLTTTVCPQKTTSGKCCTIPFKYKHVTYNSCTTADWHRPWCSLDPVYKGRWGNCR</sequence>
<dbReference type="Gene3D" id="2.10.10.10">
    <property type="entry name" value="Fibronectin, type II, collagen-binding"/>
    <property type="match status" value="4"/>
</dbReference>
<reference evidence="8 9" key="1">
    <citation type="submission" date="2022-05" db="EMBL/GenBank/DDBJ databases">
        <authorList>
            <consortium name="Genoscope - CEA"/>
            <person name="William W."/>
        </authorList>
    </citation>
    <scope>NUCLEOTIDE SEQUENCE [LARGE SCALE GENOMIC DNA]</scope>
</reference>
<proteinExistence type="inferred from homology"/>
<dbReference type="EMBL" id="CALNXK010000001">
    <property type="protein sequence ID" value="CAH3032606.1"/>
    <property type="molecule type" value="Genomic_DNA"/>
</dbReference>
<evidence type="ECO:0000256" key="5">
    <source>
        <dbReference type="ARBA" id="ARBA00023157"/>
    </source>
</evidence>
<dbReference type="InterPro" id="IPR013806">
    <property type="entry name" value="Kringle-like"/>
</dbReference>
<feature type="domain" description="Fibronectin type-II" evidence="7">
    <location>
        <begin position="4"/>
        <end position="48"/>
    </location>
</feature>
<evidence type="ECO:0000256" key="6">
    <source>
        <dbReference type="PROSITE-ProRule" id="PRU00479"/>
    </source>
</evidence>
<evidence type="ECO:0000256" key="1">
    <source>
        <dbReference type="ARBA" id="ARBA00004613"/>
    </source>
</evidence>
<comment type="similarity">
    <text evidence="2">Belongs to the seminal plasma protein family.</text>
</comment>
<gene>
    <name evidence="8" type="ORF">PLOB_00000081</name>
</gene>
<evidence type="ECO:0000256" key="4">
    <source>
        <dbReference type="ARBA" id="ARBA00022737"/>
    </source>
</evidence>
<feature type="domain" description="Fibronectin type-II" evidence="7">
    <location>
        <begin position="106"/>
        <end position="150"/>
    </location>
</feature>
<accession>A0ABN8MUZ0</accession>
<keyword evidence="9" id="KW-1185">Reference proteome</keyword>
<dbReference type="InterPro" id="IPR051666">
    <property type="entry name" value="SP_Capacitation_Regulator"/>
</dbReference>
<protein>
    <recommendedName>
        <fullName evidence="7">Fibronectin type-II domain-containing protein</fullName>
    </recommendedName>
</protein>
<keyword evidence="5" id="KW-1015">Disulfide bond</keyword>
<dbReference type="PROSITE" id="PS51092">
    <property type="entry name" value="FN2_2"/>
    <property type="match status" value="3"/>
</dbReference>
<comment type="caution">
    <text evidence="8">The sequence shown here is derived from an EMBL/GenBank/DDBJ whole genome shotgun (WGS) entry which is preliminary data.</text>
</comment>
<evidence type="ECO:0000313" key="9">
    <source>
        <dbReference type="Proteomes" id="UP001159405"/>
    </source>
</evidence>
<evidence type="ECO:0000256" key="2">
    <source>
        <dbReference type="ARBA" id="ARBA00010011"/>
    </source>
</evidence>
<dbReference type="InterPro" id="IPR000562">
    <property type="entry name" value="FN_type2_dom"/>
</dbReference>
<dbReference type="PANTHER" id="PTHR22918">
    <property type="entry name" value="SEMINAL PLASMA PROTEIN"/>
    <property type="match status" value="1"/>
</dbReference>
<comment type="subcellular location">
    <subcellularLocation>
        <location evidence="1">Secreted</location>
    </subcellularLocation>
</comment>
<dbReference type="InterPro" id="IPR036943">
    <property type="entry name" value="FN_type2_sf"/>
</dbReference>
<dbReference type="PANTHER" id="PTHR22918:SF1">
    <property type="entry name" value="FIBRONECTIN TYPE-II DOMAIN-CONTAINING PROTEIN"/>
    <property type="match status" value="1"/>
</dbReference>